<dbReference type="Proteomes" id="UP000001116">
    <property type="component" value="Chromosome"/>
</dbReference>
<sequence>MTWVPPSPVVADGVSITGTGAGSGVVLDEVLLRALRAVQQAVCISDVSLPDEPVVWVNDAFTLTTGYLAAEAVGRNCRFLQDGLSERGHDTTRPAARIRALLRERRSGTVVIPNRRRDGSVFLNELSLSPLTEPDGSVRYYVAVQRDVTARVEAQNARDNAHAEARALADELQRHLVPHRLPEVPWLDVAVRYQPATRPDGTRGEVSGDFYDLRTLPDGEVVAVIGDVSGRGPRAAAATAALRWAVRGAAGATSEPAALLSLVSDAVQDALDERFATVAALRLRRAATEATVALAGHPQLLLLPADGEPRFVGTPGTLLGPFPEVELHDAVVDLPPGSSLLLYTDGVTEAADASHRLLGEDGLLAAVAGLTSRRSDDVADAVLAAVARHVGEGPTDDLTLMVVSRRPG</sequence>
<feature type="domain" description="PAC" evidence="2">
    <location>
        <begin position="106"/>
        <end position="160"/>
    </location>
</feature>
<dbReference type="InterPro" id="IPR001932">
    <property type="entry name" value="PPM-type_phosphatase-like_dom"/>
</dbReference>
<dbReference type="OrthoDB" id="5241041at2"/>
<dbReference type="Gene3D" id="3.60.40.10">
    <property type="entry name" value="PPM-type phosphatase domain"/>
    <property type="match status" value="1"/>
</dbReference>
<dbReference type="Gene3D" id="3.30.450.20">
    <property type="entry name" value="PAS domain"/>
    <property type="match status" value="1"/>
</dbReference>
<dbReference type="EMBL" id="CP000750">
    <property type="protein sequence ID" value="ABS01866.1"/>
    <property type="molecule type" value="Genomic_DNA"/>
</dbReference>
<dbReference type="InterPro" id="IPR000014">
    <property type="entry name" value="PAS"/>
</dbReference>
<dbReference type="PANTHER" id="PTHR43156:SF2">
    <property type="entry name" value="STAGE II SPORULATION PROTEIN E"/>
    <property type="match status" value="1"/>
</dbReference>
<dbReference type="NCBIfam" id="TIGR00229">
    <property type="entry name" value="sensory_box"/>
    <property type="match status" value="1"/>
</dbReference>
<dbReference type="STRING" id="266940.Krad_0376"/>
<reference evidence="4" key="1">
    <citation type="journal article" date="2008" name="PLoS ONE">
        <title>Survival in nuclear waste, extreme resistance, and potential applications gleaned from the genome sequence of Kineococcus radiotolerans SRS30216.</title>
        <authorList>
            <person name="Bagwell C.E."/>
            <person name="Bhat S."/>
            <person name="Hawkins G.M."/>
            <person name="Smith B.W."/>
            <person name="Biswas T."/>
            <person name="Hoover T.R."/>
            <person name="Saunders E."/>
            <person name="Han C.S."/>
            <person name="Tsodikov O.V."/>
            <person name="Shimkets L.J."/>
        </authorList>
    </citation>
    <scope>NUCLEOTIDE SEQUENCE [LARGE SCALE GENOMIC DNA]</scope>
    <source>
        <strain evidence="4">ATCC BAA-149 / DSM 14245 / SRS30216</strain>
    </source>
</reference>
<dbReference type="RefSeq" id="WP_012085306.1">
    <property type="nucleotide sequence ID" value="NC_009664.2"/>
</dbReference>
<dbReference type="eggNOG" id="COG2208">
    <property type="taxonomic scope" value="Bacteria"/>
</dbReference>
<evidence type="ECO:0000256" key="1">
    <source>
        <dbReference type="ARBA" id="ARBA00022801"/>
    </source>
</evidence>
<accession>A6W4X7</accession>
<dbReference type="SMART" id="SM00331">
    <property type="entry name" value="PP2C_SIG"/>
    <property type="match status" value="1"/>
</dbReference>
<evidence type="ECO:0000313" key="4">
    <source>
        <dbReference type="Proteomes" id="UP000001116"/>
    </source>
</evidence>
<dbReference type="KEGG" id="kra:Krad_0376"/>
<dbReference type="InterPro" id="IPR036457">
    <property type="entry name" value="PPM-type-like_dom_sf"/>
</dbReference>
<dbReference type="InterPro" id="IPR035965">
    <property type="entry name" value="PAS-like_dom_sf"/>
</dbReference>
<dbReference type="SUPFAM" id="SSF81606">
    <property type="entry name" value="PP2C-like"/>
    <property type="match status" value="1"/>
</dbReference>
<dbReference type="Pfam" id="PF13426">
    <property type="entry name" value="PAS_9"/>
    <property type="match status" value="1"/>
</dbReference>
<dbReference type="HOGENOM" id="CLU_674011_0_0_11"/>
<keyword evidence="1" id="KW-0378">Hydrolase</keyword>
<dbReference type="PANTHER" id="PTHR43156">
    <property type="entry name" value="STAGE II SPORULATION PROTEIN E-RELATED"/>
    <property type="match status" value="1"/>
</dbReference>
<keyword evidence="4" id="KW-1185">Reference proteome</keyword>
<dbReference type="SMART" id="SM00086">
    <property type="entry name" value="PAC"/>
    <property type="match status" value="1"/>
</dbReference>
<gene>
    <name evidence="3" type="ordered locus">Krad_0376</name>
</gene>
<organism evidence="3 4">
    <name type="scientific">Kineococcus radiotolerans (strain ATCC BAA-149 / DSM 14245 / SRS30216)</name>
    <dbReference type="NCBI Taxonomy" id="266940"/>
    <lineage>
        <taxon>Bacteria</taxon>
        <taxon>Bacillati</taxon>
        <taxon>Actinomycetota</taxon>
        <taxon>Actinomycetes</taxon>
        <taxon>Kineosporiales</taxon>
        <taxon>Kineosporiaceae</taxon>
        <taxon>Kineococcus</taxon>
    </lineage>
</organism>
<proteinExistence type="predicted"/>
<dbReference type="AlphaFoldDB" id="A6W4X7"/>
<evidence type="ECO:0000313" key="3">
    <source>
        <dbReference type="EMBL" id="ABS01866.1"/>
    </source>
</evidence>
<protein>
    <submittedName>
        <fullName evidence="3">PAS/PAC sensor protein</fullName>
    </submittedName>
</protein>
<dbReference type="CDD" id="cd00130">
    <property type="entry name" value="PAS"/>
    <property type="match status" value="1"/>
</dbReference>
<dbReference type="InterPro" id="IPR001610">
    <property type="entry name" value="PAC"/>
</dbReference>
<dbReference type="GO" id="GO:0016791">
    <property type="term" value="F:phosphatase activity"/>
    <property type="evidence" value="ECO:0007669"/>
    <property type="project" value="TreeGrafter"/>
</dbReference>
<evidence type="ECO:0000259" key="2">
    <source>
        <dbReference type="PROSITE" id="PS50113"/>
    </source>
</evidence>
<dbReference type="InterPro" id="IPR052016">
    <property type="entry name" value="Bact_Sigma-Reg"/>
</dbReference>
<name>A6W4X7_KINRD</name>
<dbReference type="SUPFAM" id="SSF55785">
    <property type="entry name" value="PYP-like sensor domain (PAS domain)"/>
    <property type="match status" value="1"/>
</dbReference>
<dbReference type="Pfam" id="PF07228">
    <property type="entry name" value="SpoIIE"/>
    <property type="match status" value="1"/>
</dbReference>
<dbReference type="InterPro" id="IPR000700">
    <property type="entry name" value="PAS-assoc_C"/>
</dbReference>
<dbReference type="PROSITE" id="PS50113">
    <property type="entry name" value="PAC"/>
    <property type="match status" value="1"/>
</dbReference>